<reference evidence="10 11" key="1">
    <citation type="journal article" date="2017" name="Curr. Biol.">
        <title>The Evolution of Venom by Co-option of Single-Copy Genes.</title>
        <authorList>
            <person name="Martinson E.O."/>
            <person name="Mrinalini"/>
            <person name="Kelkar Y.D."/>
            <person name="Chang C.H."/>
            <person name="Werren J.H."/>
        </authorList>
    </citation>
    <scope>NUCLEOTIDE SEQUENCE [LARGE SCALE GENOMIC DNA]</scope>
    <source>
        <strain evidence="10 11">Alberta</strain>
        <tissue evidence="10">Whole body</tissue>
    </source>
</reference>
<evidence type="ECO:0000256" key="3">
    <source>
        <dbReference type="ARBA" id="ARBA00022692"/>
    </source>
</evidence>
<keyword evidence="4 8" id="KW-1133">Transmembrane helix</keyword>
<evidence type="ECO:0000256" key="2">
    <source>
        <dbReference type="ARBA" id="ARBA00022475"/>
    </source>
</evidence>
<organism evidence="10 11">
    <name type="scientific">Trichomalopsis sarcophagae</name>
    <dbReference type="NCBI Taxonomy" id="543379"/>
    <lineage>
        <taxon>Eukaryota</taxon>
        <taxon>Metazoa</taxon>
        <taxon>Ecdysozoa</taxon>
        <taxon>Arthropoda</taxon>
        <taxon>Hexapoda</taxon>
        <taxon>Insecta</taxon>
        <taxon>Pterygota</taxon>
        <taxon>Neoptera</taxon>
        <taxon>Endopterygota</taxon>
        <taxon>Hymenoptera</taxon>
        <taxon>Apocrita</taxon>
        <taxon>Proctotrupomorpha</taxon>
        <taxon>Chalcidoidea</taxon>
        <taxon>Pteromalidae</taxon>
        <taxon>Pteromalinae</taxon>
        <taxon>Trichomalopsis</taxon>
    </lineage>
</organism>
<keyword evidence="9" id="KW-0732">Signal</keyword>
<comment type="caution">
    <text evidence="10">The sequence shown here is derived from an EMBL/GenBank/DDBJ whole genome shotgun (WGS) entry which is preliminary data.</text>
</comment>
<comment type="subcellular location">
    <subcellularLocation>
        <location evidence="1">Cell membrane</location>
        <topology evidence="1">Multi-pass membrane protein</topology>
    </subcellularLocation>
</comment>
<feature type="signal peptide" evidence="9">
    <location>
        <begin position="1"/>
        <end position="26"/>
    </location>
</feature>
<protein>
    <recommendedName>
        <fullName evidence="12">Ionotropic glutamate receptor C-terminal domain-containing protein</fullName>
    </recommendedName>
</protein>
<dbReference type="SUPFAM" id="SSF53850">
    <property type="entry name" value="Periplasmic binding protein-like II"/>
    <property type="match status" value="1"/>
</dbReference>
<evidence type="ECO:0000313" key="11">
    <source>
        <dbReference type="Proteomes" id="UP000215335"/>
    </source>
</evidence>
<gene>
    <name evidence="10" type="ORF">TSAR_006595</name>
</gene>
<keyword evidence="5 8" id="KW-0472">Membrane</keyword>
<dbReference type="Proteomes" id="UP000215335">
    <property type="component" value="Unassembled WGS sequence"/>
</dbReference>
<keyword evidence="7" id="KW-0325">Glycoprotein</keyword>
<proteinExistence type="predicted"/>
<dbReference type="AlphaFoldDB" id="A0A232ENV9"/>
<sequence>MERINNLRMILFDSLFMISVLSHVHGNQLEEYISRNRSMVVPLASMNLIEHCFVEKAEPVVLFGNWSANIIDLQSQSWNIVQIMGFKKRENICNYTNKLKIYKIDPDSELFIPYPVQKFVIAEVNLSMLKLVFHKIKHSIWWNVNGFYVVQNIHVHNSCKNARSLMQIVWEFNILSVLFICHDLVSGLNLYTFNPYNEEAPNVWKRVPENYRKNYANDLTLFNRPYDLKSSSMCEALNFIKTMNLSSYPIQLCTREGTGGLRRLFEQINNVIWTKMNAVVNVTIVETTGIVDSEGLPNFATKDVLDGKFDGFLAPDFRRDLWKNEVNTFITSRICYVTNKEELTFFEQLSEVFPSKTMLVLLLLSLTTMAIFKYLLKESFSEVAIDVLRVVTLQSTLREPVTVPARAIFVCIIFNFMWVSWNVESNLMSILTVSQPMRAVVTTEQDLIDRDYKIHSRYYFEQFNYASVISDLNVRVRNVIDCLEVVDNDAKNACLDDCTVINFFAKENQDIHIAHMEPKRYYVLVYRDDFPLKERVSTVYHRLLEHGIINKFSLDQMSAPRTSSKKLKNPDNYKRITMQQIKFVVYFIIIGDLFAVLVFFVELCSKCKKK</sequence>
<evidence type="ECO:0008006" key="12">
    <source>
        <dbReference type="Google" id="ProtNLM"/>
    </source>
</evidence>
<feature type="transmembrane region" description="Helical" evidence="8">
    <location>
        <begin position="583"/>
        <end position="604"/>
    </location>
</feature>
<dbReference type="GO" id="GO:0005886">
    <property type="term" value="C:plasma membrane"/>
    <property type="evidence" value="ECO:0007669"/>
    <property type="project" value="UniProtKB-SubCell"/>
</dbReference>
<dbReference type="EMBL" id="NNAY01003081">
    <property type="protein sequence ID" value="OXU20012.1"/>
    <property type="molecule type" value="Genomic_DNA"/>
</dbReference>
<evidence type="ECO:0000256" key="5">
    <source>
        <dbReference type="ARBA" id="ARBA00023136"/>
    </source>
</evidence>
<keyword evidence="11" id="KW-1185">Reference proteome</keyword>
<evidence type="ECO:0000256" key="4">
    <source>
        <dbReference type="ARBA" id="ARBA00022989"/>
    </source>
</evidence>
<keyword evidence="6" id="KW-0675">Receptor</keyword>
<feature type="chain" id="PRO_5013031377" description="Ionotropic glutamate receptor C-terminal domain-containing protein" evidence="9">
    <location>
        <begin position="27"/>
        <end position="610"/>
    </location>
</feature>
<dbReference type="OrthoDB" id="7679028at2759"/>
<dbReference type="PANTHER" id="PTHR42643">
    <property type="entry name" value="IONOTROPIC RECEPTOR 20A-RELATED"/>
    <property type="match status" value="1"/>
</dbReference>
<evidence type="ECO:0000256" key="8">
    <source>
        <dbReference type="SAM" id="Phobius"/>
    </source>
</evidence>
<keyword evidence="2" id="KW-1003">Cell membrane</keyword>
<evidence type="ECO:0000256" key="6">
    <source>
        <dbReference type="ARBA" id="ARBA00023170"/>
    </source>
</evidence>
<name>A0A232ENV9_9HYME</name>
<dbReference type="STRING" id="543379.A0A232ENV9"/>
<evidence type="ECO:0000256" key="9">
    <source>
        <dbReference type="SAM" id="SignalP"/>
    </source>
</evidence>
<keyword evidence="3 8" id="KW-0812">Transmembrane</keyword>
<evidence type="ECO:0000256" key="7">
    <source>
        <dbReference type="ARBA" id="ARBA00023180"/>
    </source>
</evidence>
<accession>A0A232ENV9</accession>
<dbReference type="PANTHER" id="PTHR42643:SF30">
    <property type="entry name" value="IONOTROPIC RECEPTOR 40A-RELATED"/>
    <property type="match status" value="1"/>
</dbReference>
<evidence type="ECO:0000313" key="10">
    <source>
        <dbReference type="EMBL" id="OXU20012.1"/>
    </source>
</evidence>
<evidence type="ECO:0000256" key="1">
    <source>
        <dbReference type="ARBA" id="ARBA00004651"/>
    </source>
</evidence>
<dbReference type="InterPro" id="IPR052192">
    <property type="entry name" value="Insect_Ionotropic_Sensory_Rcpt"/>
</dbReference>